<feature type="signal peptide" evidence="1">
    <location>
        <begin position="1"/>
        <end position="34"/>
    </location>
</feature>
<feature type="chain" id="PRO_5029642450" description="Lipoprotein" evidence="1">
    <location>
        <begin position="35"/>
        <end position="110"/>
    </location>
</feature>
<evidence type="ECO:0000313" key="2">
    <source>
        <dbReference type="EMBL" id="QHO70563.1"/>
    </source>
</evidence>
<dbReference type="KEGG" id="mant:BHD05_13790"/>
<protein>
    <recommendedName>
        <fullName evidence="4">Lipoprotein</fullName>
    </recommendedName>
</protein>
<evidence type="ECO:0008006" key="4">
    <source>
        <dbReference type="Google" id="ProtNLM"/>
    </source>
</evidence>
<dbReference type="OrthoDB" id="5147408at2"/>
<name>A0A7L5AIZ0_9MICO</name>
<keyword evidence="3" id="KW-1185">Reference proteome</keyword>
<proteinExistence type="predicted"/>
<reference evidence="2 3" key="1">
    <citation type="submission" date="2016-09" db="EMBL/GenBank/DDBJ databases">
        <title>Complete genome sequence of microbes from the polar regions.</title>
        <authorList>
            <person name="Liao L."/>
            <person name="Chen B."/>
        </authorList>
    </citation>
    <scope>NUCLEOTIDE SEQUENCE [LARGE SCALE GENOMIC DNA]</scope>
    <source>
        <strain evidence="2 3">ZS314</strain>
    </source>
</reference>
<dbReference type="Proteomes" id="UP000464507">
    <property type="component" value="Chromosome"/>
</dbReference>
<sequence>MTLAEGAMRNSNLLVKSGLLAVALSAALTGCSSAGDLNFSNEGPNDVTISTGSEKLTVAAWGAVSILGSGCSQGDIIVEFSSGQKVVIAGPICPSEQVVIHASTIDLQPS</sequence>
<evidence type="ECO:0000256" key="1">
    <source>
        <dbReference type="SAM" id="SignalP"/>
    </source>
</evidence>
<dbReference type="AlphaFoldDB" id="A0A7L5AIZ0"/>
<organism evidence="2 3">
    <name type="scientific">Marisediminicola antarctica</name>
    <dbReference type="NCBI Taxonomy" id="674079"/>
    <lineage>
        <taxon>Bacteria</taxon>
        <taxon>Bacillati</taxon>
        <taxon>Actinomycetota</taxon>
        <taxon>Actinomycetes</taxon>
        <taxon>Micrococcales</taxon>
        <taxon>Microbacteriaceae</taxon>
        <taxon>Marisediminicola</taxon>
    </lineage>
</organism>
<dbReference type="RefSeq" id="WP_161886946.1">
    <property type="nucleotide sequence ID" value="NZ_CP017146.1"/>
</dbReference>
<gene>
    <name evidence="2" type="ORF">BHD05_13790</name>
</gene>
<evidence type="ECO:0000313" key="3">
    <source>
        <dbReference type="Proteomes" id="UP000464507"/>
    </source>
</evidence>
<dbReference type="EMBL" id="CP017146">
    <property type="protein sequence ID" value="QHO70563.1"/>
    <property type="molecule type" value="Genomic_DNA"/>
</dbReference>
<accession>A0A7L5AIZ0</accession>
<keyword evidence="1" id="KW-0732">Signal</keyword>